<evidence type="ECO:0000313" key="2">
    <source>
        <dbReference type="Proteomes" id="UP001286313"/>
    </source>
</evidence>
<accession>A0AAE1F0J3</accession>
<dbReference type="AlphaFoldDB" id="A0AAE1F0J3"/>
<evidence type="ECO:0000313" key="1">
    <source>
        <dbReference type="EMBL" id="KAK3865169.1"/>
    </source>
</evidence>
<protein>
    <submittedName>
        <fullName evidence="1">Uncharacterized protein</fullName>
    </submittedName>
</protein>
<reference evidence="1" key="1">
    <citation type="submission" date="2023-10" db="EMBL/GenBank/DDBJ databases">
        <title>Genome assemblies of two species of porcelain crab, Petrolisthes cinctipes and Petrolisthes manimaculis (Anomura: Porcellanidae).</title>
        <authorList>
            <person name="Angst P."/>
        </authorList>
    </citation>
    <scope>NUCLEOTIDE SEQUENCE</scope>
    <source>
        <strain evidence="1">PB745_01</strain>
        <tissue evidence="1">Gill</tissue>
    </source>
</reference>
<comment type="caution">
    <text evidence="1">The sequence shown here is derived from an EMBL/GenBank/DDBJ whole genome shotgun (WGS) entry which is preliminary data.</text>
</comment>
<proteinExistence type="predicted"/>
<dbReference type="Proteomes" id="UP001286313">
    <property type="component" value="Unassembled WGS sequence"/>
</dbReference>
<dbReference type="EMBL" id="JAWQEG010003649">
    <property type="protein sequence ID" value="KAK3865169.1"/>
    <property type="molecule type" value="Genomic_DNA"/>
</dbReference>
<keyword evidence="2" id="KW-1185">Reference proteome</keyword>
<gene>
    <name evidence="1" type="ORF">Pcinc_029212</name>
</gene>
<sequence>MFVQGLIIIRLLFRHHISYSPDPVSGGRVALPFPHVPLAHIRTHVAYSVRPSNPCTPSAYGPLAYMYNQTRWWKCSIERRQQGRNDIVELIFTARKSTSRSWTKRTRISSS</sequence>
<name>A0AAE1F0J3_PETCI</name>
<organism evidence="1 2">
    <name type="scientific">Petrolisthes cinctipes</name>
    <name type="common">Flat porcelain crab</name>
    <dbReference type="NCBI Taxonomy" id="88211"/>
    <lineage>
        <taxon>Eukaryota</taxon>
        <taxon>Metazoa</taxon>
        <taxon>Ecdysozoa</taxon>
        <taxon>Arthropoda</taxon>
        <taxon>Crustacea</taxon>
        <taxon>Multicrustacea</taxon>
        <taxon>Malacostraca</taxon>
        <taxon>Eumalacostraca</taxon>
        <taxon>Eucarida</taxon>
        <taxon>Decapoda</taxon>
        <taxon>Pleocyemata</taxon>
        <taxon>Anomura</taxon>
        <taxon>Galatheoidea</taxon>
        <taxon>Porcellanidae</taxon>
        <taxon>Petrolisthes</taxon>
    </lineage>
</organism>